<feature type="region of interest" description="Disordered" evidence="5">
    <location>
        <begin position="329"/>
        <end position="355"/>
    </location>
</feature>
<evidence type="ECO:0000256" key="4">
    <source>
        <dbReference type="SAM" id="Coils"/>
    </source>
</evidence>
<dbReference type="PANTHER" id="PTHR46515">
    <property type="entry name" value="TATA ELEMENT MODULATORY FACTOR TMF1"/>
    <property type="match status" value="1"/>
</dbReference>
<dbReference type="EMBL" id="KK207830">
    <property type="protein sequence ID" value="EZF53210.1"/>
    <property type="molecule type" value="Genomic_DNA"/>
</dbReference>
<dbReference type="OrthoDB" id="74178at2759"/>
<dbReference type="GO" id="GO:0005783">
    <property type="term" value="C:endoplasmic reticulum"/>
    <property type="evidence" value="ECO:0007669"/>
    <property type="project" value="TreeGrafter"/>
</dbReference>
<feature type="compositionally biased region" description="Polar residues" evidence="5">
    <location>
        <begin position="131"/>
        <end position="146"/>
    </location>
</feature>
<dbReference type="InterPro" id="IPR022091">
    <property type="entry name" value="TMF_TATA-bd"/>
</dbReference>
<dbReference type="HOGENOM" id="CLU_013114_0_0_1"/>
<feature type="region of interest" description="Disordered" evidence="5">
    <location>
        <begin position="26"/>
        <end position="198"/>
    </location>
</feature>
<comment type="subcellular location">
    <subcellularLocation>
        <location evidence="1">Golgi apparatus</location>
    </subcellularLocation>
</comment>
<feature type="region of interest" description="Disordered" evidence="5">
    <location>
        <begin position="620"/>
        <end position="685"/>
    </location>
</feature>
<feature type="compositionally biased region" description="Basic and acidic residues" evidence="5">
    <location>
        <begin position="458"/>
        <end position="469"/>
    </location>
</feature>
<feature type="domain" description="TATA element modulatory factor 1 TATA binding" evidence="6">
    <location>
        <begin position="728"/>
        <end position="839"/>
    </location>
</feature>
<dbReference type="PANTHER" id="PTHR46515:SF1">
    <property type="entry name" value="TATA ELEMENT MODULATORY FACTOR"/>
    <property type="match status" value="1"/>
</dbReference>
<keyword evidence="3 4" id="KW-0175">Coiled coil</keyword>
<dbReference type="GO" id="GO:0005794">
    <property type="term" value="C:Golgi apparatus"/>
    <property type="evidence" value="ECO:0007669"/>
    <property type="project" value="UniProtKB-SubCell"/>
</dbReference>
<evidence type="ECO:0000256" key="1">
    <source>
        <dbReference type="ARBA" id="ARBA00004555"/>
    </source>
</evidence>
<dbReference type="Pfam" id="PF12325">
    <property type="entry name" value="TMF_TATA_bd"/>
    <property type="match status" value="1"/>
</dbReference>
<feature type="coiled-coil region" evidence="4">
    <location>
        <begin position="539"/>
        <end position="594"/>
    </location>
</feature>
<feature type="compositionally biased region" description="Basic and acidic residues" evidence="5">
    <location>
        <begin position="67"/>
        <end position="76"/>
    </location>
</feature>
<dbReference type="Proteomes" id="UP000023758">
    <property type="component" value="Unassembled WGS sequence"/>
</dbReference>
<feature type="compositionally biased region" description="Polar residues" evidence="5">
    <location>
        <begin position="99"/>
        <end position="120"/>
    </location>
</feature>
<evidence type="ECO:0000256" key="2">
    <source>
        <dbReference type="ARBA" id="ARBA00023034"/>
    </source>
</evidence>
<feature type="compositionally biased region" description="Basic and acidic residues" evidence="5">
    <location>
        <begin position="329"/>
        <end position="342"/>
    </location>
</feature>
<evidence type="ECO:0000313" key="7">
    <source>
        <dbReference type="EMBL" id="EZF53210.1"/>
    </source>
</evidence>
<evidence type="ECO:0000256" key="5">
    <source>
        <dbReference type="SAM" id="MobiDB-lite"/>
    </source>
</evidence>
<dbReference type="AlphaFoldDB" id="A0A022W466"/>
<dbReference type="InterPro" id="IPR022092">
    <property type="entry name" value="TMF_DNA-bd"/>
</dbReference>
<reference evidence="7" key="1">
    <citation type="submission" date="2014-02" db="EMBL/GenBank/DDBJ databases">
        <title>The Genome Sequence of Trichophyton rubrum (morphotype fischeri) CBS 288.86.</title>
        <authorList>
            <consortium name="The Broad Institute Genomics Platform"/>
            <person name="Cuomo C.A."/>
            <person name="White T.C."/>
            <person name="Graser Y."/>
            <person name="Martinez-Rossi N."/>
            <person name="Heitman J."/>
            <person name="Young S.K."/>
            <person name="Zeng Q."/>
            <person name="Gargeya S."/>
            <person name="Abouelleil A."/>
            <person name="Alvarado L."/>
            <person name="Chapman S.B."/>
            <person name="Gainer-Dewar J."/>
            <person name="Goldberg J."/>
            <person name="Griggs A."/>
            <person name="Gujja S."/>
            <person name="Hansen M."/>
            <person name="Howarth C."/>
            <person name="Imamovic A."/>
            <person name="Larimer J."/>
            <person name="Martinez D."/>
            <person name="Murphy C."/>
            <person name="Pearson M.D."/>
            <person name="Persinoti G."/>
            <person name="Poon T."/>
            <person name="Priest M."/>
            <person name="Roberts A.D."/>
            <person name="Saif S."/>
            <person name="Shea T.D."/>
            <person name="Sykes S.N."/>
            <person name="Wortman J."/>
            <person name="Nusbaum C."/>
            <person name="Birren B."/>
        </authorList>
    </citation>
    <scope>NUCLEOTIDE SEQUENCE [LARGE SCALE GENOMIC DNA]</scope>
    <source>
        <strain evidence="7">CBS 288.86</strain>
    </source>
</reference>
<feature type="compositionally biased region" description="Low complexity" evidence="5">
    <location>
        <begin position="54"/>
        <end position="66"/>
    </location>
</feature>
<keyword evidence="2" id="KW-0333">Golgi apparatus</keyword>
<dbReference type="Pfam" id="PF12329">
    <property type="entry name" value="TMF_DNA_bd"/>
    <property type="match status" value="1"/>
</dbReference>
<feature type="compositionally biased region" description="Low complexity" evidence="5">
    <location>
        <begin position="662"/>
        <end position="673"/>
    </location>
</feature>
<feature type="coiled-coil region" evidence="4">
    <location>
        <begin position="740"/>
        <end position="840"/>
    </location>
</feature>
<proteinExistence type="predicted"/>
<evidence type="ECO:0000256" key="3">
    <source>
        <dbReference type="ARBA" id="ARBA00023054"/>
    </source>
</evidence>
<feature type="region of interest" description="Disordered" evidence="5">
    <location>
        <begin position="385"/>
        <end position="477"/>
    </location>
</feature>
<feature type="compositionally biased region" description="Basic and acidic residues" evidence="5">
    <location>
        <begin position="385"/>
        <end position="451"/>
    </location>
</feature>
<organism evidence="7">
    <name type="scientific">Trichophyton rubrum CBS 288.86</name>
    <dbReference type="NCBI Taxonomy" id="1215330"/>
    <lineage>
        <taxon>Eukaryota</taxon>
        <taxon>Fungi</taxon>
        <taxon>Dikarya</taxon>
        <taxon>Ascomycota</taxon>
        <taxon>Pezizomycotina</taxon>
        <taxon>Eurotiomycetes</taxon>
        <taxon>Eurotiomycetidae</taxon>
        <taxon>Onygenales</taxon>
        <taxon>Arthrodermataceae</taxon>
        <taxon>Trichophyton</taxon>
    </lineage>
</organism>
<feature type="compositionally biased region" description="Polar residues" evidence="5">
    <location>
        <begin position="628"/>
        <end position="641"/>
    </location>
</feature>
<sequence length="844" mass="93725">MSKWKVGSFLQQAVAGVESRLDTILADSDSEAAQNGDKTEKPAEKQPGLRAGMAPPSLSRSSSSARVNDRLQERLARAMVKQSGAGGVTSPPSSIGVPSRTSSPLPADGSRTSIDSTTGNIEKITDDTASDNKSVTGSVPRTSIDATVQERRSNEVLSGEQGVAASKNADEMPGPSESSNNDEDVNSGQIAQVDGAESRLNRLEDYEAAMAKLQADHEASELRWQEELHNYIEKIDALQAKLKYLASEAAESARNSTATAAPGTMEKKLSEKEEKIAALMEEGQKLSKTELEHRSTIKKLRQYIAENTKSQADLKKRLEKMEKDLNQANDRAKRAETAEKRATASLNKQSSAEEDLESTIAERNILKATVSDLSYQLSRASARAEAAERKAEEETAKVESRQLTELKEELSSAKVEHELSEEKLRREIQDLKDSLNREKERSRTQEIELRGEQSVLESKMESLRARAEEASSSATGDAQAKLLRQVETLQTQYAVASDNWHGIETSLLSRLASVEKERDDFAKREGDMRRKVRESVLKVKRAEGDCENSRELSRELERNLEESKHEVKKLQARLEKVEEELLAAQQDLLKQKEILDATWEQRLEDERAKWQEGIAASPSVLQARGESATPSRRSDVLSSLSEIPHSRRSSTLPKLDTPPRQNSYSSLNSNPLLRGTPAHDTSSPLVDNVSVQTLEPDEYFNGSVTPATPSVPGTHTQHSRGAHDVVSASTVAAGPSVQLVERMSATVRRLESERAGFKDELERITSQRDEARREVVELMKEVEEKRAGDEEVRKLEEQVQQLNERYQTTLEMLGEKSEQVEELKADIADLKDIYRDTLQKHLQS</sequence>
<gene>
    <name evidence="7" type="ORF">H103_03892</name>
</gene>
<protein>
    <recommendedName>
        <fullName evidence="6">TATA element modulatory factor 1 TATA binding domain-containing protein</fullName>
    </recommendedName>
</protein>
<name>A0A022W466_TRIRU</name>
<dbReference type="InterPro" id="IPR052602">
    <property type="entry name" value="Growth_transcription_reg"/>
</dbReference>
<evidence type="ECO:0000259" key="6">
    <source>
        <dbReference type="Pfam" id="PF12325"/>
    </source>
</evidence>
<accession>A0A022W466</accession>